<accession>A0ABT8EXL4</accession>
<sequence>MSVSLKYAVVERERRYLLASLPEELAETPETAEAVEIVDRYVDGTRLRLREVRAADGTVTRKLTQKVRLGDDAAEVACTNLYLNDAEWSLLSALPGRGLSKTRYKVRRDGVVIVVDVHADGTTVAEIDGSDGPAVTVPAWLDVVRDVTADESFTGAGLAQPAG</sequence>
<comment type="caution">
    <text evidence="1">The sequence shown here is derived from an EMBL/GenBank/DDBJ whole genome shotgun (WGS) entry which is preliminary data.</text>
</comment>
<dbReference type="Proteomes" id="UP001168537">
    <property type="component" value="Unassembled WGS sequence"/>
</dbReference>
<dbReference type="EMBL" id="JAUHJR010000008">
    <property type="protein sequence ID" value="MDN4162913.1"/>
    <property type="molecule type" value="Genomic_DNA"/>
</dbReference>
<dbReference type="RefSeq" id="WP_300962058.1">
    <property type="nucleotide sequence ID" value="NZ_JAUHJR010000008.1"/>
</dbReference>
<evidence type="ECO:0008006" key="3">
    <source>
        <dbReference type="Google" id="ProtNLM"/>
    </source>
</evidence>
<keyword evidence="2" id="KW-1185">Reference proteome</keyword>
<evidence type="ECO:0000313" key="2">
    <source>
        <dbReference type="Proteomes" id="UP001168537"/>
    </source>
</evidence>
<proteinExistence type="predicted"/>
<evidence type="ECO:0000313" key="1">
    <source>
        <dbReference type="EMBL" id="MDN4162913.1"/>
    </source>
</evidence>
<reference evidence="1" key="1">
    <citation type="submission" date="2023-06" db="EMBL/GenBank/DDBJ databases">
        <title>Draft genome sequence of Nocardioides sp. SOB72.</title>
        <authorList>
            <person name="Zhang G."/>
        </authorList>
    </citation>
    <scope>NUCLEOTIDE SEQUENCE</scope>
    <source>
        <strain evidence="1">SOB72</strain>
    </source>
</reference>
<dbReference type="Gene3D" id="2.40.320.10">
    <property type="entry name" value="Hypothetical Protein Pfu-838710-001"/>
    <property type="match status" value="1"/>
</dbReference>
<organism evidence="1 2">
    <name type="scientific">Nocardioides abyssi</name>
    <dbReference type="NCBI Taxonomy" id="3058370"/>
    <lineage>
        <taxon>Bacteria</taxon>
        <taxon>Bacillati</taxon>
        <taxon>Actinomycetota</taxon>
        <taxon>Actinomycetes</taxon>
        <taxon>Propionibacteriales</taxon>
        <taxon>Nocardioidaceae</taxon>
        <taxon>Nocardioides</taxon>
    </lineage>
</organism>
<protein>
    <recommendedName>
        <fullName evidence="3">CYTH domain-containing protein</fullName>
    </recommendedName>
</protein>
<name>A0ABT8EXL4_9ACTN</name>
<gene>
    <name evidence="1" type="ORF">QWY29_16205</name>
</gene>